<protein>
    <submittedName>
        <fullName evidence="1">Uncharacterized protein</fullName>
    </submittedName>
</protein>
<gene>
    <name evidence="1" type="ORF">PoB_000950300</name>
</gene>
<dbReference type="EMBL" id="BLXT01001064">
    <property type="protein sequence ID" value="GFN82997.1"/>
    <property type="molecule type" value="Genomic_DNA"/>
</dbReference>
<organism evidence="1 2">
    <name type="scientific">Plakobranchus ocellatus</name>
    <dbReference type="NCBI Taxonomy" id="259542"/>
    <lineage>
        <taxon>Eukaryota</taxon>
        <taxon>Metazoa</taxon>
        <taxon>Spiralia</taxon>
        <taxon>Lophotrochozoa</taxon>
        <taxon>Mollusca</taxon>
        <taxon>Gastropoda</taxon>
        <taxon>Heterobranchia</taxon>
        <taxon>Euthyneura</taxon>
        <taxon>Panpulmonata</taxon>
        <taxon>Sacoglossa</taxon>
        <taxon>Placobranchoidea</taxon>
        <taxon>Plakobranchidae</taxon>
        <taxon>Plakobranchus</taxon>
    </lineage>
</organism>
<reference evidence="1 2" key="1">
    <citation type="journal article" date="2021" name="Elife">
        <title>Chloroplast acquisition without the gene transfer in kleptoplastic sea slugs, Plakobranchus ocellatus.</title>
        <authorList>
            <person name="Maeda T."/>
            <person name="Takahashi S."/>
            <person name="Yoshida T."/>
            <person name="Shimamura S."/>
            <person name="Takaki Y."/>
            <person name="Nagai Y."/>
            <person name="Toyoda A."/>
            <person name="Suzuki Y."/>
            <person name="Arimoto A."/>
            <person name="Ishii H."/>
            <person name="Satoh N."/>
            <person name="Nishiyama T."/>
            <person name="Hasebe M."/>
            <person name="Maruyama T."/>
            <person name="Minagawa J."/>
            <person name="Obokata J."/>
            <person name="Shigenobu S."/>
        </authorList>
    </citation>
    <scope>NUCLEOTIDE SEQUENCE [LARGE SCALE GENOMIC DNA]</scope>
</reference>
<name>A0AAV3YKD9_9GAST</name>
<keyword evidence="2" id="KW-1185">Reference proteome</keyword>
<dbReference type="Proteomes" id="UP000735302">
    <property type="component" value="Unassembled WGS sequence"/>
</dbReference>
<dbReference type="AlphaFoldDB" id="A0AAV3YKD9"/>
<sequence>MLTLSSALSGRSAIQHRTSFTSSAVVNTCCFGQYSSSSGGTSSGRLFGRFQTKLAQAFRFREDDGANGRLKYKPATDGFLQISGRIH</sequence>
<proteinExistence type="predicted"/>
<comment type="caution">
    <text evidence="1">The sequence shown here is derived from an EMBL/GenBank/DDBJ whole genome shotgun (WGS) entry which is preliminary data.</text>
</comment>
<evidence type="ECO:0000313" key="2">
    <source>
        <dbReference type="Proteomes" id="UP000735302"/>
    </source>
</evidence>
<accession>A0AAV3YKD9</accession>
<evidence type="ECO:0000313" key="1">
    <source>
        <dbReference type="EMBL" id="GFN82997.1"/>
    </source>
</evidence>